<keyword evidence="2" id="KW-1185">Reference proteome</keyword>
<dbReference type="RefSeq" id="WP_255913204.1">
    <property type="nucleotide sequence ID" value="NZ_JANFQO010000005.1"/>
</dbReference>
<comment type="caution">
    <text evidence="1">The sequence shown here is derived from an EMBL/GenBank/DDBJ whole genome shotgun (WGS) entry which is preliminary data.</text>
</comment>
<sequence length="63" mass="6958">MPWRYDVFVTPVAGRWRVSVLDAAAAVLERVCDLADHEAALQFARSLAEDMVSLGDQVTLHST</sequence>
<dbReference type="Proteomes" id="UP001165498">
    <property type="component" value="Unassembled WGS sequence"/>
</dbReference>
<gene>
    <name evidence="1" type="ORF">NM961_07020</name>
</gene>
<evidence type="ECO:0000313" key="2">
    <source>
        <dbReference type="Proteomes" id="UP001165498"/>
    </source>
</evidence>
<reference evidence="1" key="1">
    <citation type="submission" date="2022-07" db="EMBL/GenBank/DDBJ databases">
        <title>Tahibacter sp., a new gammaproteobacterium isolated from the silt sample collected at pig farm.</title>
        <authorList>
            <person name="Chen H."/>
        </authorList>
    </citation>
    <scope>NUCLEOTIDE SEQUENCE</scope>
    <source>
        <strain evidence="1">P2K</strain>
    </source>
</reference>
<accession>A0ABT1QQ82</accession>
<proteinExistence type="predicted"/>
<evidence type="ECO:0008006" key="3">
    <source>
        <dbReference type="Google" id="ProtNLM"/>
    </source>
</evidence>
<organism evidence="1 2">
    <name type="scientific">Tahibacter harae</name>
    <dbReference type="NCBI Taxonomy" id="2963937"/>
    <lineage>
        <taxon>Bacteria</taxon>
        <taxon>Pseudomonadati</taxon>
        <taxon>Pseudomonadota</taxon>
        <taxon>Gammaproteobacteria</taxon>
        <taxon>Lysobacterales</taxon>
        <taxon>Rhodanobacteraceae</taxon>
        <taxon>Tahibacter</taxon>
    </lineage>
</organism>
<evidence type="ECO:0000313" key="1">
    <source>
        <dbReference type="EMBL" id="MCQ4164458.1"/>
    </source>
</evidence>
<name>A0ABT1QQ82_9GAMM</name>
<dbReference type="EMBL" id="JANFQO010000005">
    <property type="protein sequence ID" value="MCQ4164458.1"/>
    <property type="molecule type" value="Genomic_DNA"/>
</dbReference>
<protein>
    <recommendedName>
        <fullName evidence="3">DUF1902 domain-containing protein</fullName>
    </recommendedName>
</protein>